<evidence type="ECO:0000313" key="4">
    <source>
        <dbReference type="EMBL" id="CBK20546.2"/>
    </source>
</evidence>
<dbReference type="OrthoDB" id="10250083at2759"/>
<dbReference type="AlphaFoldDB" id="D8LY91"/>
<evidence type="ECO:0000313" key="5">
    <source>
        <dbReference type="Proteomes" id="UP000008312"/>
    </source>
</evidence>
<sequence length="392" mass="45197">MIDPSCGDMNTFNMQHGYSEALIRGYKSGFLTDSDYHHITQCETIEDVKLNLQETDYGNFLSEESAPIMPEAIRKCALRKLAREWSFMRAQATQPLAHFMDMTSYEFMIDNVILILKMALTHPSLSLKELEEMCNPLGPLPDPIMRSIASFENSPKGFQDLFHVVLVELPVGQYFCRYLDDQTENHMLHGAKLVQSLLEESSIEMMEIGVKKLYLEDFYYWTQRVGGFTAEVMGDILKSKADALAINLILNSFSTLYNDPKLRNLRHSLLPSIGFLYPEGIEPLNNCEDVDSLGRVLEKYWVYKRIFESAIQGDQMTVDDAFYLNEVRLLEAGFDSQFHLASYYCYCHLKLQEIRNLVWICECIVQKQRAKIDKYIPIFSSNAAWRRGKLGI</sequence>
<keyword evidence="1 3" id="KW-0813">Transport</keyword>
<dbReference type="Gene3D" id="1.10.132.50">
    <property type="entry name" value="ATP synthase (C/AC39) subunit, domain 3"/>
    <property type="match status" value="1"/>
</dbReference>
<dbReference type="InterPro" id="IPR016727">
    <property type="entry name" value="ATPase_V0-cplx_dsu"/>
</dbReference>
<keyword evidence="5" id="KW-1185">Reference proteome</keyword>
<proteinExistence type="inferred from homology"/>
<evidence type="ECO:0000256" key="2">
    <source>
        <dbReference type="ARBA" id="ARBA00023065"/>
    </source>
</evidence>
<evidence type="ECO:0000256" key="1">
    <source>
        <dbReference type="ARBA" id="ARBA00022448"/>
    </source>
</evidence>
<dbReference type="GO" id="GO:0033179">
    <property type="term" value="C:proton-transporting V-type ATPase, V0 domain"/>
    <property type="evidence" value="ECO:0007669"/>
    <property type="project" value="InterPro"/>
</dbReference>
<dbReference type="InterPro" id="IPR044911">
    <property type="entry name" value="V-type_ATPase_csu/dsu_dom_3"/>
</dbReference>
<dbReference type="PANTHER" id="PTHR11028">
    <property type="entry name" value="VACUOLAR ATP SYNTHASE SUBUNIT AC39"/>
    <property type="match status" value="1"/>
</dbReference>
<dbReference type="SUPFAM" id="SSF103486">
    <property type="entry name" value="V-type ATP synthase subunit C"/>
    <property type="match status" value="1"/>
</dbReference>
<dbReference type="GeneID" id="24918148"/>
<protein>
    <recommendedName>
        <fullName evidence="3">V-type proton ATPase subunit</fullName>
    </recommendedName>
</protein>
<dbReference type="FunCoup" id="D8LY91">
    <property type="interactions" value="356"/>
</dbReference>
<reference evidence="4" key="1">
    <citation type="submission" date="2010-02" db="EMBL/GenBank/DDBJ databases">
        <title>Sequencing and annotation of the Blastocystis hominis genome.</title>
        <authorList>
            <person name="Wincker P."/>
        </authorList>
    </citation>
    <scope>NUCLEOTIDE SEQUENCE</scope>
    <source>
        <strain evidence="4">Singapore isolate B</strain>
    </source>
</reference>
<comment type="subunit">
    <text evidence="3">V-ATPase is a heteromultimeric enzyme made up of two complexes: the ATP-hydrolytic V1 complex and the proton translocation V0 complex.</text>
</comment>
<gene>
    <name evidence="4" type="ORF">GSBLH_T00000860001</name>
</gene>
<keyword evidence="2 3" id="KW-0406">Ion transport</keyword>
<organism evidence="4">
    <name type="scientific">Blastocystis hominis</name>
    <dbReference type="NCBI Taxonomy" id="12968"/>
    <lineage>
        <taxon>Eukaryota</taxon>
        <taxon>Sar</taxon>
        <taxon>Stramenopiles</taxon>
        <taxon>Bigyra</taxon>
        <taxon>Opalozoa</taxon>
        <taxon>Opalinata</taxon>
        <taxon>Blastocystidae</taxon>
        <taxon>Blastocystis</taxon>
    </lineage>
</organism>
<dbReference type="InterPro" id="IPR002843">
    <property type="entry name" value="ATPase_V0-cplx_csu/dsu"/>
</dbReference>
<dbReference type="InParanoid" id="D8LY91"/>
<dbReference type="EMBL" id="FN668639">
    <property type="protein sequence ID" value="CBK20546.2"/>
    <property type="molecule type" value="Genomic_DNA"/>
</dbReference>
<name>D8LY91_BLAHO</name>
<accession>D8LY91</accession>
<dbReference type="Pfam" id="PF01992">
    <property type="entry name" value="vATP-synt_AC39"/>
    <property type="match status" value="1"/>
</dbReference>
<dbReference type="InterPro" id="IPR036079">
    <property type="entry name" value="ATPase_csu/dsu_sf"/>
</dbReference>
<dbReference type="OMA" id="MTYGYMI"/>
<evidence type="ECO:0000256" key="3">
    <source>
        <dbReference type="PIRNR" id="PIRNR018497"/>
    </source>
</evidence>
<comment type="similarity">
    <text evidence="3">Belongs to the V-ATPase V0D/AC39 subunit family.</text>
</comment>
<dbReference type="RefSeq" id="XP_012894594.1">
    <property type="nucleotide sequence ID" value="XM_013039140.1"/>
</dbReference>
<comment type="function">
    <text evidence="3">Subunit of the V0 complex of vacuolar(H+)-ATPase (V-ATPase), a multisubunit enzyme composed of a peripheral complex (V1) that hydrolyzes ATP and a membrane integral complex (V0) that translocates protons. V-ATPase is responsible for acidifying and maintaining the pH of intracellular compartments and in some cell types, is targeted to the plasma membrane, where it is responsible for acidifying the extracellular environment.</text>
</comment>
<dbReference type="PIRSF" id="PIRSF018497">
    <property type="entry name" value="V-ATP_synth_D"/>
    <property type="match status" value="1"/>
</dbReference>
<dbReference type="Proteomes" id="UP000008312">
    <property type="component" value="Unassembled WGS sequence"/>
</dbReference>
<keyword evidence="3" id="KW-0375">Hydrogen ion transport</keyword>
<dbReference type="GO" id="GO:0046961">
    <property type="term" value="F:proton-transporting ATPase activity, rotational mechanism"/>
    <property type="evidence" value="ECO:0007669"/>
    <property type="project" value="InterPro"/>
</dbReference>